<feature type="domain" description="Protein kinase" evidence="2">
    <location>
        <begin position="1"/>
        <end position="177"/>
    </location>
</feature>
<name>A0A397URT3_9GLOM</name>
<dbReference type="GO" id="GO:0005737">
    <property type="term" value="C:cytoplasm"/>
    <property type="evidence" value="ECO:0007669"/>
    <property type="project" value="TreeGrafter"/>
</dbReference>
<dbReference type="Gene3D" id="1.10.510.10">
    <property type="entry name" value="Transferase(Phosphotransferase) domain 1"/>
    <property type="match status" value="1"/>
</dbReference>
<dbReference type="PROSITE" id="PS50011">
    <property type="entry name" value="PROTEIN_KINASE_DOM"/>
    <property type="match status" value="1"/>
</dbReference>
<gene>
    <name evidence="3" type="ORF">C2G38_64892</name>
</gene>
<organism evidence="3 4">
    <name type="scientific">Gigaspora rosea</name>
    <dbReference type="NCBI Taxonomy" id="44941"/>
    <lineage>
        <taxon>Eukaryota</taxon>
        <taxon>Fungi</taxon>
        <taxon>Fungi incertae sedis</taxon>
        <taxon>Mucoromycota</taxon>
        <taxon>Glomeromycotina</taxon>
        <taxon>Glomeromycetes</taxon>
        <taxon>Diversisporales</taxon>
        <taxon>Gigasporaceae</taxon>
        <taxon>Gigaspora</taxon>
    </lineage>
</organism>
<keyword evidence="1" id="KW-0067">ATP-binding</keyword>
<dbReference type="PROSITE" id="PS00107">
    <property type="entry name" value="PROTEIN_KINASE_ATP"/>
    <property type="match status" value="1"/>
</dbReference>
<evidence type="ECO:0000256" key="1">
    <source>
        <dbReference type="PROSITE-ProRule" id="PRU10141"/>
    </source>
</evidence>
<dbReference type="InterPro" id="IPR000719">
    <property type="entry name" value="Prot_kinase_dom"/>
</dbReference>
<keyword evidence="3" id="KW-0808">Transferase</keyword>
<dbReference type="GO" id="GO:0004672">
    <property type="term" value="F:protein kinase activity"/>
    <property type="evidence" value="ECO:0007669"/>
    <property type="project" value="InterPro"/>
</dbReference>
<dbReference type="AlphaFoldDB" id="A0A397URT3"/>
<dbReference type="InterPro" id="IPR001245">
    <property type="entry name" value="Ser-Thr/Tyr_kinase_cat_dom"/>
</dbReference>
<dbReference type="InterPro" id="IPR011009">
    <property type="entry name" value="Kinase-like_dom_sf"/>
</dbReference>
<proteinExistence type="predicted"/>
<reference evidence="3 4" key="1">
    <citation type="submission" date="2018-06" db="EMBL/GenBank/DDBJ databases">
        <title>Comparative genomics reveals the genomic features of Rhizophagus irregularis, R. cerebriforme, R. diaphanum and Gigaspora rosea, and their symbiotic lifestyle signature.</title>
        <authorList>
            <person name="Morin E."/>
            <person name="San Clemente H."/>
            <person name="Chen E.C.H."/>
            <person name="De La Providencia I."/>
            <person name="Hainaut M."/>
            <person name="Kuo A."/>
            <person name="Kohler A."/>
            <person name="Murat C."/>
            <person name="Tang N."/>
            <person name="Roy S."/>
            <person name="Loubradou J."/>
            <person name="Henrissat B."/>
            <person name="Grigoriev I.V."/>
            <person name="Corradi N."/>
            <person name="Roux C."/>
            <person name="Martin F.M."/>
        </authorList>
    </citation>
    <scope>NUCLEOTIDE SEQUENCE [LARGE SCALE GENOMIC DNA]</scope>
    <source>
        <strain evidence="3 4">DAOM 194757</strain>
    </source>
</reference>
<dbReference type="InterPro" id="IPR017441">
    <property type="entry name" value="Protein_kinase_ATP_BS"/>
</dbReference>
<dbReference type="GO" id="GO:0005524">
    <property type="term" value="F:ATP binding"/>
    <property type="evidence" value="ECO:0007669"/>
    <property type="project" value="UniProtKB-UniRule"/>
</dbReference>
<dbReference type="Pfam" id="PF07714">
    <property type="entry name" value="PK_Tyr_Ser-Thr"/>
    <property type="match status" value="1"/>
</dbReference>
<evidence type="ECO:0000313" key="4">
    <source>
        <dbReference type="Proteomes" id="UP000266673"/>
    </source>
</evidence>
<dbReference type="PANTHER" id="PTHR23257">
    <property type="entry name" value="SERINE-THREONINE PROTEIN KINASE"/>
    <property type="match status" value="1"/>
</dbReference>
<comment type="caution">
    <text evidence="3">The sequence shown here is derived from an EMBL/GenBank/DDBJ whole genome shotgun (WGS) entry which is preliminary data.</text>
</comment>
<dbReference type="SUPFAM" id="SSF56112">
    <property type="entry name" value="Protein kinase-like (PK-like)"/>
    <property type="match status" value="2"/>
</dbReference>
<dbReference type="Proteomes" id="UP000266673">
    <property type="component" value="Unassembled WGS sequence"/>
</dbReference>
<keyword evidence="1" id="KW-0547">Nucleotide-binding</keyword>
<dbReference type="Gene3D" id="3.30.200.20">
    <property type="entry name" value="Phosphorylase Kinase, domain 1"/>
    <property type="match status" value="1"/>
</dbReference>
<dbReference type="GO" id="GO:0007165">
    <property type="term" value="P:signal transduction"/>
    <property type="evidence" value="ECO:0007669"/>
    <property type="project" value="TreeGrafter"/>
</dbReference>
<dbReference type="STRING" id="44941.A0A397URT3"/>
<keyword evidence="4" id="KW-1185">Reference proteome</keyword>
<evidence type="ECO:0000313" key="3">
    <source>
        <dbReference type="EMBL" id="RIB11937.1"/>
    </source>
</evidence>
<accession>A0A397URT3</accession>
<keyword evidence="3" id="KW-0418">Kinase</keyword>
<protein>
    <submittedName>
        <fullName evidence="3">Kinase-like domain-containing protein</fullName>
    </submittedName>
</protein>
<sequence length="312" mass="35786">MGSLRQNLCSVSQMKWIDKLSLLHCISSDLQIIHSQKLIHRYLHSGNILQDNLHSAYIADLGLSISTIMASNTERRGIYGVLPYIAPEALDRGYYSTASDIYSFGTIMWEILYGRPVSYNRKFGQLLQIEICRNDLRPIIIGNMPIFYINLMKKCWERDLEKRPSATNICEILTEWINNENILLNLNESNELLKNIKSSHIPTYPDLYKGGAYIVKSEPVNADGDTEILKFLRNTSLQWIPFKDLQIIKEIGKGGFANVFLAKCNLNGSTKNVALKFLRGSRNNFEALLKENPHFYNVTEYQKILLPLMTIF</sequence>
<dbReference type="EMBL" id="QKWP01001080">
    <property type="protein sequence ID" value="RIB11937.1"/>
    <property type="molecule type" value="Genomic_DNA"/>
</dbReference>
<dbReference type="InterPro" id="IPR050167">
    <property type="entry name" value="Ser_Thr_protein_kinase"/>
</dbReference>
<evidence type="ECO:0000259" key="2">
    <source>
        <dbReference type="PROSITE" id="PS50011"/>
    </source>
</evidence>
<feature type="binding site" evidence="1">
    <location>
        <position position="276"/>
    </location>
    <ligand>
        <name>ATP</name>
        <dbReference type="ChEBI" id="CHEBI:30616"/>
    </ligand>
</feature>
<dbReference type="OrthoDB" id="5979581at2759"/>